<proteinExistence type="predicted"/>
<dbReference type="Proteomes" id="UP000429484">
    <property type="component" value="Unassembled WGS sequence"/>
</dbReference>
<feature type="compositionally biased region" description="Basic and acidic residues" evidence="1">
    <location>
        <begin position="65"/>
        <end position="79"/>
    </location>
</feature>
<dbReference type="EMBL" id="WISR01000057">
    <property type="protein sequence ID" value="MQW32321.1"/>
    <property type="molecule type" value="Genomic_DNA"/>
</dbReference>
<evidence type="ECO:0000313" key="2">
    <source>
        <dbReference type="EMBL" id="MQW32321.1"/>
    </source>
</evidence>
<dbReference type="AlphaFoldDB" id="A0A222I4N7"/>
<feature type="region of interest" description="Disordered" evidence="1">
    <location>
        <begin position="63"/>
        <end position="89"/>
    </location>
</feature>
<reference evidence="2 3" key="1">
    <citation type="journal article" date="2013" name="Genome Biol.">
        <title>Comparative genomics of the core and accessory genomes of 48 Sinorhizobium strains comprising five genospecies.</title>
        <authorList>
            <person name="Sugawara M."/>
            <person name="Epstein B."/>
            <person name="Badgley B.D."/>
            <person name="Unno T."/>
            <person name="Xu L."/>
            <person name="Reese J."/>
            <person name="Gyaneshwar P."/>
            <person name="Denny R."/>
            <person name="Mudge J."/>
            <person name="Bharti A.K."/>
            <person name="Farmer A.D."/>
            <person name="May G.D."/>
            <person name="Woodward J.E."/>
            <person name="Medigue C."/>
            <person name="Vallenet D."/>
            <person name="Lajus A."/>
            <person name="Rouy Z."/>
            <person name="Martinez-Vaz B."/>
            <person name="Tiffin P."/>
            <person name="Young N.D."/>
            <person name="Sadowsky M.J."/>
        </authorList>
    </citation>
    <scope>NUCLEOTIDE SEQUENCE [LARGE SCALE GENOMIC DNA]</scope>
    <source>
        <strain evidence="2 3">N6B1</strain>
    </source>
</reference>
<name>A0A222I4N7_RHIML</name>
<comment type="caution">
    <text evidence="2">The sequence shown here is derived from an EMBL/GenBank/DDBJ whole genome shotgun (WGS) entry which is preliminary data.</text>
</comment>
<sequence length="89" mass="9258">MLSSAAAISYSDKSMKHLFFVAVLPLLASGCAATLPPDVIASGELPANDADVRPVAYTSPVAGYTDRRAVDPKPWRDQNDAQAPKGGAS</sequence>
<evidence type="ECO:0000256" key="1">
    <source>
        <dbReference type="SAM" id="MobiDB-lite"/>
    </source>
</evidence>
<organism evidence="2 3">
    <name type="scientific">Rhizobium meliloti</name>
    <name type="common">Ensifer meliloti</name>
    <name type="synonym">Sinorhizobium meliloti</name>
    <dbReference type="NCBI Taxonomy" id="382"/>
    <lineage>
        <taxon>Bacteria</taxon>
        <taxon>Pseudomonadati</taxon>
        <taxon>Pseudomonadota</taxon>
        <taxon>Alphaproteobacteria</taxon>
        <taxon>Hyphomicrobiales</taxon>
        <taxon>Rhizobiaceae</taxon>
        <taxon>Sinorhizobium/Ensifer group</taxon>
        <taxon>Sinorhizobium</taxon>
    </lineage>
</organism>
<protein>
    <recommendedName>
        <fullName evidence="4">Lipoprotein</fullName>
    </recommendedName>
</protein>
<evidence type="ECO:0000313" key="3">
    <source>
        <dbReference type="Proteomes" id="UP000429484"/>
    </source>
</evidence>
<evidence type="ECO:0008006" key="4">
    <source>
        <dbReference type="Google" id="ProtNLM"/>
    </source>
</evidence>
<gene>
    <name evidence="2" type="ORF">GHK53_05690</name>
</gene>
<accession>A0A222I4N7</accession>